<dbReference type="PANTHER" id="PTHR13490">
    <property type="entry name" value="MITOCHONDRIAL 28S RIBOSOMAL PROTEIN S28"/>
    <property type="match status" value="1"/>
</dbReference>
<dbReference type="GO" id="GO:0032543">
    <property type="term" value="P:mitochondrial translation"/>
    <property type="evidence" value="ECO:0007669"/>
    <property type="project" value="InterPro"/>
</dbReference>
<protein>
    <submittedName>
        <fullName evidence="2">28S ribosomal protein S35, mitochondrial</fullName>
    </submittedName>
</protein>
<dbReference type="AlphaFoldDB" id="A0A6G1S9J8"/>
<evidence type="ECO:0000259" key="1">
    <source>
        <dbReference type="Pfam" id="PF10213"/>
    </source>
</evidence>
<dbReference type="EMBL" id="GGYP01002297">
    <property type="protein sequence ID" value="MDE47068.1"/>
    <property type="molecule type" value="Transcribed_RNA"/>
</dbReference>
<evidence type="ECO:0000313" key="2">
    <source>
        <dbReference type="EMBL" id="MDE47068.1"/>
    </source>
</evidence>
<feature type="domain" description="Small ribosomal subunit protein mS35 mitochondrial conserved" evidence="1">
    <location>
        <begin position="179"/>
        <end position="269"/>
    </location>
</feature>
<dbReference type="GO" id="GO:0003735">
    <property type="term" value="F:structural constituent of ribosome"/>
    <property type="evidence" value="ECO:0007669"/>
    <property type="project" value="InterPro"/>
</dbReference>
<sequence>MLIGTVLTKLLNGNQKFLTGLSVRYYNPAERLPLTEHQKKLYPQVEQEFTDEGFPVLKFQPRRGSIFNERPKRLTRRRSRFISYNREESMKEDQDWPSIWPTAKTFVPSAVPLPLRQSYELKPGSVSRGKYANTELLKISNFLHLTPDAIKRHCLALKKFCTEWPAGLETDEDIRNHFPVTFVSNDYLHASPNIRDPRSRIIRLQVYVDDLKLNEWDRRKLVELARHRHDDKTGLLTITVDACPTRIQNQDYAEYLLSALYYESQEHQDWEKEYVDEEAIYKIDLDDYRQSVEQKLGLK</sequence>
<dbReference type="GO" id="GO:0005763">
    <property type="term" value="C:mitochondrial small ribosomal subunit"/>
    <property type="evidence" value="ECO:0007669"/>
    <property type="project" value="TreeGrafter"/>
</dbReference>
<organism evidence="2">
    <name type="scientific">Aceria tosichella</name>
    <name type="common">wheat curl mite</name>
    <dbReference type="NCBI Taxonomy" id="561515"/>
    <lineage>
        <taxon>Eukaryota</taxon>
        <taxon>Metazoa</taxon>
        <taxon>Ecdysozoa</taxon>
        <taxon>Arthropoda</taxon>
        <taxon>Chelicerata</taxon>
        <taxon>Arachnida</taxon>
        <taxon>Acari</taxon>
        <taxon>Acariformes</taxon>
        <taxon>Trombidiformes</taxon>
        <taxon>Prostigmata</taxon>
        <taxon>Eupodina</taxon>
        <taxon>Eriophyoidea</taxon>
        <taxon>Eriophyidae</taxon>
        <taxon>Eriophyinae</taxon>
        <taxon>Aceriini</taxon>
        <taxon>Aceria</taxon>
    </lineage>
</organism>
<dbReference type="Pfam" id="PF10213">
    <property type="entry name" value="MRP-S28"/>
    <property type="match status" value="1"/>
</dbReference>
<keyword evidence="2" id="KW-0689">Ribosomal protein</keyword>
<dbReference type="InterPro" id="IPR039848">
    <property type="entry name" value="Ribosomal_mS35_mt"/>
</dbReference>
<reference evidence="2" key="1">
    <citation type="submission" date="2018-10" db="EMBL/GenBank/DDBJ databases">
        <title>Transcriptome assembly of Aceria tosichella (Wheat curl mite) Type 2.</title>
        <authorList>
            <person name="Scully E.D."/>
            <person name="Geib S.M."/>
            <person name="Palmer N.A."/>
            <person name="Gupta A.K."/>
            <person name="Sarath G."/>
            <person name="Tatineni S."/>
        </authorList>
    </citation>
    <scope>NUCLEOTIDE SEQUENCE</scope>
    <source>
        <strain evidence="2">LincolnNE</strain>
    </source>
</reference>
<keyword evidence="2" id="KW-0687">Ribonucleoprotein</keyword>
<gene>
    <name evidence="2" type="primary">Mrps35</name>
    <name evidence="2" type="ORF">g.20211</name>
</gene>
<accession>A0A6G1S9J8</accession>
<dbReference type="PANTHER" id="PTHR13490:SF0">
    <property type="entry name" value="SMALL RIBOSOMAL SUBUNIT PROTEIN MS35"/>
    <property type="match status" value="1"/>
</dbReference>
<proteinExistence type="predicted"/>
<dbReference type="InterPro" id="IPR019349">
    <property type="entry name" value="Ribosomal_mS35_mit"/>
</dbReference>
<name>A0A6G1S9J8_9ACAR</name>